<sequence>MNILLRVSVTLSGSSRESGITVDTLVAVPLPSIDRIIEPI</sequence>
<name>A0ABX1VCE9_9PLAN</name>
<protein>
    <submittedName>
        <fullName evidence="1">Uncharacterized protein</fullName>
    </submittedName>
</protein>
<comment type="caution">
    <text evidence="1">The sequence shown here is derived from an EMBL/GenBank/DDBJ whole genome shotgun (WGS) entry which is preliminary data.</text>
</comment>
<accession>A0ABX1VCE9</accession>
<evidence type="ECO:0000313" key="1">
    <source>
        <dbReference type="EMBL" id="NNJ25724.1"/>
    </source>
</evidence>
<dbReference type="EMBL" id="WTPX01000047">
    <property type="protein sequence ID" value="NNJ25724.1"/>
    <property type="molecule type" value="Genomic_DNA"/>
</dbReference>
<dbReference type="Proteomes" id="UP000609651">
    <property type="component" value="Unassembled WGS sequence"/>
</dbReference>
<evidence type="ECO:0000313" key="2">
    <source>
        <dbReference type="Proteomes" id="UP000609651"/>
    </source>
</evidence>
<gene>
    <name evidence="1" type="ORF">LzC2_17970</name>
</gene>
<reference evidence="1 2" key="1">
    <citation type="journal article" date="2020" name="Syst. Appl. Microbiol.">
        <title>Alienimonas chondri sp. nov., a novel planctomycete isolated from the biofilm of the red alga Chondrus crispus.</title>
        <authorList>
            <person name="Vitorino I."/>
            <person name="Albuquerque L."/>
            <person name="Wiegand S."/>
            <person name="Kallscheuer N."/>
            <person name="da Costa M.S."/>
            <person name="Lobo-da-Cunha A."/>
            <person name="Jogler C."/>
            <person name="Lage O.M."/>
        </authorList>
    </citation>
    <scope>NUCLEOTIDE SEQUENCE [LARGE SCALE GENOMIC DNA]</scope>
    <source>
        <strain evidence="1 2">LzC2</strain>
    </source>
</reference>
<keyword evidence="2" id="KW-1185">Reference proteome</keyword>
<organism evidence="1 2">
    <name type="scientific">Alienimonas chondri</name>
    <dbReference type="NCBI Taxonomy" id="2681879"/>
    <lineage>
        <taxon>Bacteria</taxon>
        <taxon>Pseudomonadati</taxon>
        <taxon>Planctomycetota</taxon>
        <taxon>Planctomycetia</taxon>
        <taxon>Planctomycetales</taxon>
        <taxon>Planctomycetaceae</taxon>
        <taxon>Alienimonas</taxon>
    </lineage>
</organism>
<proteinExistence type="predicted"/>